<gene>
    <name evidence="1" type="ORF">FRZ06_05505</name>
</gene>
<evidence type="ECO:0000313" key="1">
    <source>
        <dbReference type="EMBL" id="QOX62839.1"/>
    </source>
</evidence>
<dbReference type="EMBL" id="CP042469">
    <property type="protein sequence ID" value="QOX62839.1"/>
    <property type="molecule type" value="Genomic_DNA"/>
</dbReference>
<organism evidence="1 2">
    <name type="scientific">Anoxybacterium hadale</name>
    <dbReference type="NCBI Taxonomy" id="3408580"/>
    <lineage>
        <taxon>Bacteria</taxon>
        <taxon>Bacillati</taxon>
        <taxon>Bacillota</taxon>
        <taxon>Clostridia</taxon>
        <taxon>Peptostreptococcales</taxon>
        <taxon>Anaerovoracaceae</taxon>
        <taxon>Anoxybacterium</taxon>
    </lineage>
</organism>
<accession>A0ACD1A8U4</accession>
<name>A0ACD1A8U4_9FIRM</name>
<keyword evidence="2" id="KW-1185">Reference proteome</keyword>
<dbReference type="Proteomes" id="UP000594014">
    <property type="component" value="Chromosome"/>
</dbReference>
<reference evidence="1" key="1">
    <citation type="submission" date="2019-08" db="EMBL/GenBank/DDBJ databases">
        <title>Genome sequence of Clostridiales bacterium MT110.</title>
        <authorList>
            <person name="Cao J."/>
        </authorList>
    </citation>
    <scope>NUCLEOTIDE SEQUENCE</scope>
    <source>
        <strain evidence="1">MT110</strain>
    </source>
</reference>
<proteinExistence type="predicted"/>
<protein>
    <submittedName>
        <fullName evidence="1">6-phospho-beta-glucosidase</fullName>
    </submittedName>
</protein>
<evidence type="ECO:0000313" key="2">
    <source>
        <dbReference type="Proteomes" id="UP000594014"/>
    </source>
</evidence>
<sequence>MKLSILGGGGTRAIILTKSLLQKAPLLGIDEIVFMDNNENSLNIFGAMAKKAASIIDPNVKVSYTTDAISAVKDSEYVITTIRVGGDASRVQNERIALNHGVLGQETTGAGGFFMAMKTIPALAEYCELIKKHAKPDVMVFNFSNPSGLVTQAMRDMGYDFVYGVCDAPSGFLHQVARLRKQPKEAMRMDVFGLNHLSYFTSIRENENEITAELLADPELYTETDMRYFEPDLPQKWNLLFNEYLYYFYYREKAVENILKGGTTRGESILAINQKMMKELELLDPDADFQKMLDIYAGYNHMREISYMATESSVQRNENAAIKFDLYSPEEGGYAGIALAFIQAKLTGAVSEMVLSVPNSGTVDWLADDDVVEATCTIGPDGAITKKDMRDLPDSAKVLIKTMKRYERLAARAIVEKDTDLAVEALMVHPLVNSYSLAKSLVTEYLTLNAGDFGDWRLA</sequence>